<accession>A0A9J6AR47</accession>
<proteinExistence type="predicted"/>
<feature type="compositionally biased region" description="Basic and acidic residues" evidence="1">
    <location>
        <begin position="63"/>
        <end position="80"/>
    </location>
</feature>
<comment type="caution">
    <text evidence="2">The sequence shown here is derived from an EMBL/GenBank/DDBJ whole genome shotgun (WGS) entry which is preliminary data.</text>
</comment>
<sequence length="87" mass="9918">MERISANRATAIHLQPLVNTFNMEAMFTFSPSITIIGIGANLDIEAVAAATWRRWFSSRKTRHETQIKQRTDGKMRDTPTKKIKIIS</sequence>
<keyword evidence="3" id="KW-1185">Reference proteome</keyword>
<dbReference type="Proteomes" id="UP000824120">
    <property type="component" value="Chromosome 2"/>
</dbReference>
<feature type="region of interest" description="Disordered" evidence="1">
    <location>
        <begin position="60"/>
        <end position="87"/>
    </location>
</feature>
<dbReference type="AlphaFoldDB" id="A0A9J6AR47"/>
<organism evidence="2 3">
    <name type="scientific">Solanum commersonii</name>
    <name type="common">Commerson's wild potato</name>
    <name type="synonym">Commerson's nightshade</name>
    <dbReference type="NCBI Taxonomy" id="4109"/>
    <lineage>
        <taxon>Eukaryota</taxon>
        <taxon>Viridiplantae</taxon>
        <taxon>Streptophyta</taxon>
        <taxon>Embryophyta</taxon>
        <taxon>Tracheophyta</taxon>
        <taxon>Spermatophyta</taxon>
        <taxon>Magnoliopsida</taxon>
        <taxon>eudicotyledons</taxon>
        <taxon>Gunneridae</taxon>
        <taxon>Pentapetalae</taxon>
        <taxon>asterids</taxon>
        <taxon>lamiids</taxon>
        <taxon>Solanales</taxon>
        <taxon>Solanaceae</taxon>
        <taxon>Solanoideae</taxon>
        <taxon>Solaneae</taxon>
        <taxon>Solanum</taxon>
    </lineage>
</organism>
<evidence type="ECO:0000256" key="1">
    <source>
        <dbReference type="SAM" id="MobiDB-lite"/>
    </source>
</evidence>
<evidence type="ECO:0000313" key="2">
    <source>
        <dbReference type="EMBL" id="KAG5626583.1"/>
    </source>
</evidence>
<evidence type="ECO:0000313" key="3">
    <source>
        <dbReference type="Proteomes" id="UP000824120"/>
    </source>
</evidence>
<protein>
    <submittedName>
        <fullName evidence="2">Uncharacterized protein</fullName>
    </submittedName>
</protein>
<gene>
    <name evidence="2" type="ORF">H5410_011801</name>
</gene>
<dbReference type="EMBL" id="JACXVP010000002">
    <property type="protein sequence ID" value="KAG5626583.1"/>
    <property type="molecule type" value="Genomic_DNA"/>
</dbReference>
<name>A0A9J6AR47_SOLCO</name>
<reference evidence="2 3" key="1">
    <citation type="submission" date="2020-09" db="EMBL/GenBank/DDBJ databases">
        <title>De no assembly of potato wild relative species, Solanum commersonii.</title>
        <authorList>
            <person name="Cho K."/>
        </authorList>
    </citation>
    <scope>NUCLEOTIDE SEQUENCE [LARGE SCALE GENOMIC DNA]</scope>
    <source>
        <strain evidence="2">LZ3.2</strain>
        <tissue evidence="2">Leaf</tissue>
    </source>
</reference>